<dbReference type="Gene3D" id="3.20.20.300">
    <property type="entry name" value="Glycoside hydrolase, family 3, N-terminal domain"/>
    <property type="match status" value="1"/>
</dbReference>
<evidence type="ECO:0000256" key="2">
    <source>
        <dbReference type="ARBA" id="ARBA00005336"/>
    </source>
</evidence>
<reference evidence="7 8" key="1">
    <citation type="submission" date="2014-12" db="EMBL/GenBank/DDBJ databases">
        <title>Comparative genomics of the lactic acid bacteria isolated from the honey bee gut.</title>
        <authorList>
            <person name="Ellegaard K.M."/>
            <person name="Tamarit D."/>
            <person name="Javelind E."/>
            <person name="Olofsson T."/>
            <person name="Andersson S.G."/>
            <person name="Vasquez A."/>
        </authorList>
    </citation>
    <scope>NUCLEOTIDE SEQUENCE [LARGE SCALE GENOMIC DNA]</scope>
    <source>
        <strain evidence="7 8">Biut2</strain>
    </source>
</reference>
<keyword evidence="4 7" id="KW-0378">Hydrolase</keyword>
<dbReference type="PANTHER" id="PTHR30480">
    <property type="entry name" value="BETA-HEXOSAMINIDASE-RELATED"/>
    <property type="match status" value="1"/>
</dbReference>
<proteinExistence type="inferred from homology"/>
<dbReference type="Proteomes" id="UP000033533">
    <property type="component" value="Unassembled WGS sequence"/>
</dbReference>
<organism evidence="7 8">
    <name type="scientific">Lactobacillus kullabergensis</name>
    <dbReference type="NCBI Taxonomy" id="1218493"/>
    <lineage>
        <taxon>Bacteria</taxon>
        <taxon>Bacillati</taxon>
        <taxon>Bacillota</taxon>
        <taxon>Bacilli</taxon>
        <taxon>Lactobacillales</taxon>
        <taxon>Lactobacillaceae</taxon>
        <taxon>Lactobacillus</taxon>
    </lineage>
</organism>
<accession>A0A0F4LB63</accession>
<dbReference type="PANTHER" id="PTHR30480:SF13">
    <property type="entry name" value="BETA-HEXOSAMINIDASE"/>
    <property type="match status" value="1"/>
</dbReference>
<dbReference type="InterPro" id="IPR050226">
    <property type="entry name" value="NagZ_Beta-hexosaminidase"/>
</dbReference>
<dbReference type="InterPro" id="IPR001764">
    <property type="entry name" value="Glyco_hydro_3_N"/>
</dbReference>
<comment type="caution">
    <text evidence="7">The sequence shown here is derived from an EMBL/GenBank/DDBJ whole genome shotgun (WGS) entry which is preliminary data.</text>
</comment>
<evidence type="ECO:0000256" key="4">
    <source>
        <dbReference type="ARBA" id="ARBA00022801"/>
    </source>
</evidence>
<dbReference type="RefSeq" id="WP_045927943.1">
    <property type="nucleotide sequence ID" value="NZ_JBHSZS010000009.1"/>
</dbReference>
<dbReference type="InterPro" id="IPR036881">
    <property type="entry name" value="Glyco_hydro_3_C_sf"/>
</dbReference>
<evidence type="ECO:0000313" key="8">
    <source>
        <dbReference type="Proteomes" id="UP000033533"/>
    </source>
</evidence>
<name>A0A0F4LB63_9LACO</name>
<comment type="similarity">
    <text evidence="2">Belongs to the glycosyl hydrolase 3 family.</text>
</comment>
<sequence length="567" mass="63148">MTDLTQIPYNLTIAEINFIKNKVTNMSLAAKIGQLFFVIGEDEDNTDLTEFVKKYQPGGIMYRPNKAQKLQREIAVSQKASQTPLFIAANLEAGGNGLLTEGTWFGRPLQVAATNDEQNAYNLGDVSGYEAKQVGGNMAFAPIVDLDLNFRNPIMNVRTFGSNKERVIKMSDAQIKALNANHVIPVAKHFPGDGVDERDQHLLSSINSLSTDKWMESYGQIYRHLIQNGLPAVMIAHIMQPAWERRLQPGIEDKDLRPASTSKLLIDGLLRTVLHFNGLTITDATPMIGYNAILPRSEALPATINAGIDMILFNKDIDEDYQFVTEAVKSGKISMTRLDEAVTRIIATKVAQGVMDTKNNLCEPASQEIDLKLAEHEKLAAKVAKESVTLVKDRDKLLPITPEKYPRVRLVVLGDTDDGGFKEGGKVTAKFKEKLTEKGFKVTVFDRKNLDFKEVFAGGVQYEKDQFDLAFYVANVETASNQTTTRLDWIHLMAADAPWFMKSIPTVFVSTCNPYHLFDIPMVSTYINAYTGNDVTIDALLEKMMGHDKFTGQSPVDPFCGHFETHL</sequence>
<dbReference type="Gene3D" id="3.40.50.1700">
    <property type="entry name" value="Glycoside hydrolase family 3 C-terminal domain"/>
    <property type="match status" value="1"/>
</dbReference>
<keyword evidence="5" id="KW-0326">Glycosidase</keyword>
<dbReference type="InterPro" id="IPR036962">
    <property type="entry name" value="Glyco_hydro_3_N_sf"/>
</dbReference>
<evidence type="ECO:0000256" key="5">
    <source>
        <dbReference type="ARBA" id="ARBA00023295"/>
    </source>
</evidence>
<dbReference type="PATRIC" id="fig|1218493.3.peg.855"/>
<protein>
    <recommendedName>
        <fullName evidence="3">beta-N-acetylhexosaminidase</fullName>
        <ecNumber evidence="3">3.2.1.52</ecNumber>
    </recommendedName>
</protein>
<dbReference type="InterPro" id="IPR017853">
    <property type="entry name" value="GH"/>
</dbReference>
<dbReference type="Pfam" id="PF00933">
    <property type="entry name" value="Glyco_hydro_3"/>
    <property type="match status" value="1"/>
</dbReference>
<dbReference type="EC" id="3.2.1.52" evidence="3"/>
<evidence type="ECO:0000259" key="6">
    <source>
        <dbReference type="Pfam" id="PF00933"/>
    </source>
</evidence>
<dbReference type="STRING" id="1218493.JF76_08090"/>
<dbReference type="HOGENOM" id="CLU_008392_5_3_9"/>
<dbReference type="SUPFAM" id="SSF51445">
    <property type="entry name" value="(Trans)glycosidases"/>
    <property type="match status" value="1"/>
</dbReference>
<feature type="domain" description="Glycoside hydrolase family 3 N-terminal" evidence="6">
    <location>
        <begin position="28"/>
        <end position="346"/>
    </location>
</feature>
<dbReference type="EMBL" id="JXBY01000018">
    <property type="protein sequence ID" value="KJY55865.1"/>
    <property type="molecule type" value="Genomic_DNA"/>
</dbReference>
<evidence type="ECO:0000256" key="1">
    <source>
        <dbReference type="ARBA" id="ARBA00001231"/>
    </source>
</evidence>
<dbReference type="GO" id="GO:0009254">
    <property type="term" value="P:peptidoglycan turnover"/>
    <property type="evidence" value="ECO:0007669"/>
    <property type="project" value="TreeGrafter"/>
</dbReference>
<dbReference type="GO" id="GO:0004563">
    <property type="term" value="F:beta-N-acetylhexosaminidase activity"/>
    <property type="evidence" value="ECO:0007669"/>
    <property type="project" value="UniProtKB-EC"/>
</dbReference>
<dbReference type="AlphaFoldDB" id="A0A0F4LB63"/>
<dbReference type="GO" id="GO:0005975">
    <property type="term" value="P:carbohydrate metabolic process"/>
    <property type="evidence" value="ECO:0007669"/>
    <property type="project" value="InterPro"/>
</dbReference>
<evidence type="ECO:0000256" key="3">
    <source>
        <dbReference type="ARBA" id="ARBA00012663"/>
    </source>
</evidence>
<comment type="catalytic activity">
    <reaction evidence="1">
        <text>Hydrolysis of terminal non-reducing N-acetyl-D-hexosamine residues in N-acetyl-beta-D-hexosaminides.</text>
        <dbReference type="EC" id="3.2.1.52"/>
    </reaction>
</comment>
<evidence type="ECO:0000313" key="7">
    <source>
        <dbReference type="EMBL" id="KJY55865.1"/>
    </source>
</evidence>
<dbReference type="OrthoDB" id="9805821at2"/>
<gene>
    <name evidence="7" type="primary">nagZ</name>
    <name evidence="7" type="ORF">JF76_08090</name>
</gene>